<evidence type="ECO:0000256" key="5">
    <source>
        <dbReference type="ARBA" id="ARBA00023004"/>
    </source>
</evidence>
<dbReference type="Pfam" id="PF00067">
    <property type="entry name" value="p450"/>
    <property type="match status" value="1"/>
</dbReference>
<evidence type="ECO:0000256" key="4">
    <source>
        <dbReference type="ARBA" id="ARBA00023002"/>
    </source>
</evidence>
<dbReference type="PANTHER" id="PTHR46696">
    <property type="entry name" value="P450, PUTATIVE (EUROFUNG)-RELATED"/>
    <property type="match status" value="1"/>
</dbReference>
<dbReference type="GO" id="GO:0004497">
    <property type="term" value="F:monooxygenase activity"/>
    <property type="evidence" value="ECO:0007669"/>
    <property type="project" value="UniProtKB-KW"/>
</dbReference>
<evidence type="ECO:0000313" key="8">
    <source>
        <dbReference type="EMBL" id="SDP94216.1"/>
    </source>
</evidence>
<evidence type="ECO:0008006" key="10">
    <source>
        <dbReference type="Google" id="ProtNLM"/>
    </source>
</evidence>
<gene>
    <name evidence="8" type="ORF">SAMN05421507_12354</name>
</gene>
<dbReference type="OrthoDB" id="4133219at2"/>
<dbReference type="InterPro" id="IPR001128">
    <property type="entry name" value="Cyt_P450"/>
</dbReference>
<evidence type="ECO:0000256" key="2">
    <source>
        <dbReference type="ARBA" id="ARBA00022617"/>
    </source>
</evidence>
<dbReference type="CDD" id="cd11032">
    <property type="entry name" value="P450_EryK-like"/>
    <property type="match status" value="1"/>
</dbReference>
<reference evidence="9" key="1">
    <citation type="submission" date="2016-10" db="EMBL/GenBank/DDBJ databases">
        <authorList>
            <person name="Varghese N."/>
            <person name="Submissions S."/>
        </authorList>
    </citation>
    <scope>NUCLEOTIDE SEQUENCE [LARGE SCALE GENOMIC DNA]</scope>
    <source>
        <strain evidence="9">CGMCC 4.6609</strain>
    </source>
</reference>
<evidence type="ECO:0000256" key="6">
    <source>
        <dbReference type="ARBA" id="ARBA00023033"/>
    </source>
</evidence>
<dbReference type="InterPro" id="IPR036396">
    <property type="entry name" value="Cyt_P450_sf"/>
</dbReference>
<dbReference type="PANTHER" id="PTHR46696:SF1">
    <property type="entry name" value="CYTOCHROME P450 YJIB-RELATED"/>
    <property type="match status" value="1"/>
</dbReference>
<sequence length="396" mass="44419">MSQIPVSAQWNFDERHFWLHGKQPESTVEFTSRTGVWRIYGYQECVQVLADPTTYSSHTGRMAGIEMDFYEGNLLEMDPPDHGRLRKLVNHAFTPKVVADLEPRVAELTHELLDSVDPAGGLELVDQLAYPLPVIVIAEMLGVPSSDRNLFKQWVDAMTEESHEFSHLEADERQDRILQRAMQQMQHLRDYIGEHAAERRKRPRNDLLSTLVSAEVDGVRLSDTEVANFANVLLVNGHITTTMVLGNAVFCLLAHSGVLQEVRDDRSLVRGAIEESMRYLTPFPEMGRVTNVETTVGGITIPADQMVAVCIGAANRDPLQFTSPDTFDVRRDPNPHLTFGRGIHFCVGAPLARLESQVALNILLDRFPEMSIDPMAGPIFQASPYVTALERLPLRV</sequence>
<evidence type="ECO:0000256" key="1">
    <source>
        <dbReference type="ARBA" id="ARBA00010617"/>
    </source>
</evidence>
<keyword evidence="4 7" id="KW-0560">Oxidoreductase</keyword>
<dbReference type="PRINTS" id="PR00359">
    <property type="entry name" value="BP450"/>
</dbReference>
<accession>A0A1H0WVG5</accession>
<keyword evidence="6 7" id="KW-0503">Monooxygenase</keyword>
<dbReference type="InterPro" id="IPR002397">
    <property type="entry name" value="Cyt_P450_B"/>
</dbReference>
<evidence type="ECO:0000313" key="9">
    <source>
        <dbReference type="Proteomes" id="UP000199691"/>
    </source>
</evidence>
<evidence type="ECO:0000256" key="7">
    <source>
        <dbReference type="RuleBase" id="RU000461"/>
    </source>
</evidence>
<proteinExistence type="inferred from homology"/>
<dbReference type="SUPFAM" id="SSF48264">
    <property type="entry name" value="Cytochrome P450"/>
    <property type="match status" value="1"/>
</dbReference>
<dbReference type="GO" id="GO:0016705">
    <property type="term" value="F:oxidoreductase activity, acting on paired donors, with incorporation or reduction of molecular oxygen"/>
    <property type="evidence" value="ECO:0007669"/>
    <property type="project" value="InterPro"/>
</dbReference>
<dbReference type="GO" id="GO:0020037">
    <property type="term" value="F:heme binding"/>
    <property type="evidence" value="ECO:0007669"/>
    <property type="project" value="InterPro"/>
</dbReference>
<dbReference type="GO" id="GO:0005506">
    <property type="term" value="F:iron ion binding"/>
    <property type="evidence" value="ECO:0007669"/>
    <property type="project" value="InterPro"/>
</dbReference>
<dbReference type="RefSeq" id="WP_090104183.1">
    <property type="nucleotide sequence ID" value="NZ_FNIX01000023.1"/>
</dbReference>
<protein>
    <recommendedName>
        <fullName evidence="10">Cytochrome P450</fullName>
    </recommendedName>
</protein>
<dbReference type="Proteomes" id="UP000199691">
    <property type="component" value="Unassembled WGS sequence"/>
</dbReference>
<keyword evidence="2 7" id="KW-0349">Heme</keyword>
<keyword evidence="5 7" id="KW-0408">Iron</keyword>
<keyword evidence="9" id="KW-1185">Reference proteome</keyword>
<name>A0A1H0WVG5_9PSEU</name>
<evidence type="ECO:0000256" key="3">
    <source>
        <dbReference type="ARBA" id="ARBA00022723"/>
    </source>
</evidence>
<comment type="similarity">
    <text evidence="1 7">Belongs to the cytochrome P450 family.</text>
</comment>
<dbReference type="Gene3D" id="1.10.630.10">
    <property type="entry name" value="Cytochrome P450"/>
    <property type="match status" value="1"/>
</dbReference>
<dbReference type="AlphaFoldDB" id="A0A1H0WVG5"/>
<organism evidence="8 9">
    <name type="scientific">Lentzea jiangxiensis</name>
    <dbReference type="NCBI Taxonomy" id="641025"/>
    <lineage>
        <taxon>Bacteria</taxon>
        <taxon>Bacillati</taxon>
        <taxon>Actinomycetota</taxon>
        <taxon>Actinomycetes</taxon>
        <taxon>Pseudonocardiales</taxon>
        <taxon>Pseudonocardiaceae</taxon>
        <taxon>Lentzea</taxon>
    </lineage>
</organism>
<dbReference type="STRING" id="641025.SAMN05421507_12354"/>
<dbReference type="InterPro" id="IPR017972">
    <property type="entry name" value="Cyt_P450_CS"/>
</dbReference>
<dbReference type="FunFam" id="1.10.630.10:FF:000018">
    <property type="entry name" value="Cytochrome P450 monooxygenase"/>
    <property type="match status" value="1"/>
</dbReference>
<dbReference type="EMBL" id="FNIX01000023">
    <property type="protein sequence ID" value="SDP94216.1"/>
    <property type="molecule type" value="Genomic_DNA"/>
</dbReference>
<keyword evidence="3 7" id="KW-0479">Metal-binding</keyword>
<dbReference type="PROSITE" id="PS00086">
    <property type="entry name" value="CYTOCHROME_P450"/>
    <property type="match status" value="1"/>
</dbReference>